<dbReference type="RefSeq" id="WP_115031748.1">
    <property type="nucleotide sequence ID" value="NZ_UFYA01000001.1"/>
</dbReference>
<proteinExistence type="predicted"/>
<dbReference type="Proteomes" id="UP000254118">
    <property type="component" value="Unassembled WGS sequence"/>
</dbReference>
<keyword evidence="4" id="KW-0378">Hydrolase</keyword>
<comment type="subcellular location">
    <subcellularLocation>
        <location evidence="1">Cell membrane</location>
        <topology evidence="1">Multi-pass membrane protein</topology>
    </subcellularLocation>
</comment>
<evidence type="ECO:0000256" key="1">
    <source>
        <dbReference type="ARBA" id="ARBA00004651"/>
    </source>
</evidence>
<dbReference type="SMART" id="SM00014">
    <property type="entry name" value="acidPPc"/>
    <property type="match status" value="1"/>
</dbReference>
<evidence type="ECO:0000256" key="3">
    <source>
        <dbReference type="ARBA" id="ARBA00022692"/>
    </source>
</evidence>
<keyword evidence="5 7" id="KW-1133">Transmembrane helix</keyword>
<dbReference type="PANTHER" id="PTHR14969:SF62">
    <property type="entry name" value="DECAPRENYLPHOSPHORYL-5-PHOSPHORIBOSE PHOSPHATASE RV3807C-RELATED"/>
    <property type="match status" value="1"/>
</dbReference>
<organism evidence="9 10">
    <name type="scientific">Dermatophilus congolensis</name>
    <dbReference type="NCBI Taxonomy" id="1863"/>
    <lineage>
        <taxon>Bacteria</taxon>
        <taxon>Bacillati</taxon>
        <taxon>Actinomycetota</taxon>
        <taxon>Actinomycetes</taxon>
        <taxon>Micrococcales</taxon>
        <taxon>Dermatophilaceae</taxon>
        <taxon>Dermatophilus</taxon>
    </lineage>
</organism>
<evidence type="ECO:0000313" key="9">
    <source>
        <dbReference type="EMBL" id="STD14020.1"/>
    </source>
</evidence>
<dbReference type="GO" id="GO:0016787">
    <property type="term" value="F:hydrolase activity"/>
    <property type="evidence" value="ECO:0007669"/>
    <property type="project" value="UniProtKB-KW"/>
</dbReference>
<keyword evidence="3 7" id="KW-0812">Transmembrane</keyword>
<keyword evidence="2" id="KW-1003">Cell membrane</keyword>
<feature type="transmembrane region" description="Helical" evidence="7">
    <location>
        <begin position="184"/>
        <end position="204"/>
    </location>
</feature>
<evidence type="ECO:0000259" key="8">
    <source>
        <dbReference type="SMART" id="SM00014"/>
    </source>
</evidence>
<sequence>MTLHFSPLSGVYRSRRGSGGMVPGRIVVGRAVAVPVLVGGVGLLGGALGLGAFVTRVGAEQTGELALEVTIGRRHTMWLSDVAHLIDLALSPVAAVLVTVVVAWLVARRNVVAGVVVAVVTGGGWLVAGATKLLFLRLRPPMETVRALVSEVGTTSFPSGHTAFVCSLLAAMVLLVRMWGRSSAWVWVVGVPVVLGVGASRLYLGAHYLGDVVASPLLVAGVTLSGVGLVSLLCGGRRVVCRWVR</sequence>
<evidence type="ECO:0000256" key="7">
    <source>
        <dbReference type="SAM" id="Phobius"/>
    </source>
</evidence>
<dbReference type="GO" id="GO:0005886">
    <property type="term" value="C:plasma membrane"/>
    <property type="evidence" value="ECO:0007669"/>
    <property type="project" value="UniProtKB-SubCell"/>
</dbReference>
<feature type="domain" description="Phosphatidic acid phosphatase type 2/haloperoxidase" evidence="8">
    <location>
        <begin position="113"/>
        <end position="227"/>
    </location>
</feature>
<dbReference type="PANTHER" id="PTHR14969">
    <property type="entry name" value="SPHINGOSINE-1-PHOSPHATE PHOSPHOHYDROLASE"/>
    <property type="match status" value="1"/>
</dbReference>
<name>A0AA46H188_9MICO</name>
<feature type="transmembrane region" description="Helical" evidence="7">
    <location>
        <begin position="112"/>
        <end position="136"/>
    </location>
</feature>
<accession>A0AA46H188</accession>
<evidence type="ECO:0000256" key="2">
    <source>
        <dbReference type="ARBA" id="ARBA00022475"/>
    </source>
</evidence>
<dbReference type="Pfam" id="PF01569">
    <property type="entry name" value="PAP2"/>
    <property type="match status" value="1"/>
</dbReference>
<dbReference type="Gene3D" id="1.20.144.10">
    <property type="entry name" value="Phosphatidic acid phosphatase type 2/haloperoxidase"/>
    <property type="match status" value="1"/>
</dbReference>
<keyword evidence="6 7" id="KW-0472">Membrane</keyword>
<evidence type="ECO:0000256" key="5">
    <source>
        <dbReference type="ARBA" id="ARBA00022989"/>
    </source>
</evidence>
<dbReference type="InterPro" id="IPR000326">
    <property type="entry name" value="PAP2/HPO"/>
</dbReference>
<dbReference type="EMBL" id="UFYA01000001">
    <property type="protein sequence ID" value="STD14020.1"/>
    <property type="molecule type" value="Genomic_DNA"/>
</dbReference>
<comment type="caution">
    <text evidence="9">The sequence shown here is derived from an EMBL/GenBank/DDBJ whole genome shotgun (WGS) entry which is preliminary data.</text>
</comment>
<protein>
    <submittedName>
        <fullName evidence="9">Phosphatidylglycerophosphatase B</fullName>
    </submittedName>
</protein>
<feature type="transmembrane region" description="Helical" evidence="7">
    <location>
        <begin position="82"/>
        <end position="105"/>
    </location>
</feature>
<evidence type="ECO:0000313" key="10">
    <source>
        <dbReference type="Proteomes" id="UP000254118"/>
    </source>
</evidence>
<gene>
    <name evidence="9" type="ORF">NCTC7915_02035</name>
</gene>
<feature type="transmembrane region" description="Helical" evidence="7">
    <location>
        <begin position="216"/>
        <end position="235"/>
    </location>
</feature>
<reference evidence="9 10" key="1">
    <citation type="submission" date="2018-06" db="EMBL/GenBank/DDBJ databases">
        <authorList>
            <consortium name="Pathogen Informatics"/>
            <person name="Doyle S."/>
        </authorList>
    </citation>
    <scope>NUCLEOTIDE SEQUENCE [LARGE SCALE GENOMIC DNA]</scope>
    <source>
        <strain evidence="9 10">NCTC7915</strain>
    </source>
</reference>
<dbReference type="InterPro" id="IPR036938">
    <property type="entry name" value="PAP2/HPO_sf"/>
</dbReference>
<evidence type="ECO:0000256" key="6">
    <source>
        <dbReference type="ARBA" id="ARBA00023136"/>
    </source>
</evidence>
<dbReference type="SUPFAM" id="SSF48317">
    <property type="entry name" value="Acid phosphatase/Vanadium-dependent haloperoxidase"/>
    <property type="match status" value="1"/>
</dbReference>
<evidence type="ECO:0000256" key="4">
    <source>
        <dbReference type="ARBA" id="ARBA00022801"/>
    </source>
</evidence>
<feature type="transmembrane region" description="Helical" evidence="7">
    <location>
        <begin position="156"/>
        <end position="177"/>
    </location>
</feature>
<feature type="transmembrane region" description="Helical" evidence="7">
    <location>
        <begin position="31"/>
        <end position="54"/>
    </location>
</feature>
<dbReference type="AlphaFoldDB" id="A0AA46H188"/>